<dbReference type="InterPro" id="IPR011009">
    <property type="entry name" value="Kinase-like_dom_sf"/>
</dbReference>
<dbReference type="EMBL" id="KN817887">
    <property type="protein sequence ID" value="KJA12815.1"/>
    <property type="molecule type" value="Genomic_DNA"/>
</dbReference>
<dbReference type="PROSITE" id="PS00109">
    <property type="entry name" value="PROTEIN_KINASE_TYR"/>
    <property type="match status" value="1"/>
</dbReference>
<accession>A0A0D2NW82</accession>
<proteinExistence type="predicted"/>
<dbReference type="InterPro" id="IPR008266">
    <property type="entry name" value="Tyr_kinase_AS"/>
</dbReference>
<gene>
    <name evidence="2" type="ORF">HYPSUDRAFT_152237</name>
</gene>
<dbReference type="SUPFAM" id="SSF56112">
    <property type="entry name" value="Protein kinase-like (PK-like)"/>
    <property type="match status" value="1"/>
</dbReference>
<evidence type="ECO:0000313" key="2">
    <source>
        <dbReference type="EMBL" id="KJA12815.1"/>
    </source>
</evidence>
<organism evidence="2 3">
    <name type="scientific">Hypholoma sublateritium (strain FD-334 SS-4)</name>
    <dbReference type="NCBI Taxonomy" id="945553"/>
    <lineage>
        <taxon>Eukaryota</taxon>
        <taxon>Fungi</taxon>
        <taxon>Dikarya</taxon>
        <taxon>Basidiomycota</taxon>
        <taxon>Agaricomycotina</taxon>
        <taxon>Agaricomycetes</taxon>
        <taxon>Agaricomycetidae</taxon>
        <taxon>Agaricales</taxon>
        <taxon>Agaricineae</taxon>
        <taxon>Strophariaceae</taxon>
        <taxon>Hypholoma</taxon>
    </lineage>
</organism>
<dbReference type="OrthoDB" id="3260094at2759"/>
<protein>
    <recommendedName>
        <fullName evidence="1">Protein kinase domain-containing protein</fullName>
    </recommendedName>
</protein>
<dbReference type="PANTHER" id="PTHR38248:SF2">
    <property type="entry name" value="FUNK1 11"/>
    <property type="match status" value="1"/>
</dbReference>
<dbReference type="Pfam" id="PF17667">
    <property type="entry name" value="Pkinase_fungal"/>
    <property type="match status" value="2"/>
</dbReference>
<dbReference type="PANTHER" id="PTHR38248">
    <property type="entry name" value="FUNK1 6"/>
    <property type="match status" value="1"/>
</dbReference>
<dbReference type="GO" id="GO:0004672">
    <property type="term" value="F:protein kinase activity"/>
    <property type="evidence" value="ECO:0007669"/>
    <property type="project" value="InterPro"/>
</dbReference>
<dbReference type="InterPro" id="IPR040976">
    <property type="entry name" value="Pkinase_fungal"/>
</dbReference>
<dbReference type="PROSITE" id="PS50011">
    <property type="entry name" value="PROTEIN_KINASE_DOM"/>
    <property type="match status" value="1"/>
</dbReference>
<sequence>MKVSPRTKEVTSITVTGYESGSTDLATRTFTIVRLLHSSPVLYSRGTRVWIVMDEQGSFYVLKDSWILGDRETSEIEFVKHIDQTIKDDPEGYLYQYICPTYCIGQEAVWCTDTIRLHILKSSTRYHRRMVTGPIGDPITSFRSKKEFVTVFLDIINGLDFLNRKAHVIHGDLSVNNVMITTDSDDVDTPPSQPDFGIDQTSVVEPLALSSHDPRPLSTASSVNHNGTIDDIESSGMIIDCDFMRYVDDDTRMASGTMPYMSIETLRLPLDSPFKYHAGHDLESLLYTMLTLCTYTVGPGGQLRENTNDNSSKSIKLNKWFSIALRLPLAEKKAFTLESYDTFIRPHLPQYWQDFSPYLQRLINATWNKQILYSADNIATHQAYRTILLDALEQYTKEETKELAVYAFVPKAKRQISDSTSPRKAKRTRLDYDADRDSDDAVFIPRGTQTCFLDDYEESCEEDGESSSES</sequence>
<dbReference type="InterPro" id="IPR000719">
    <property type="entry name" value="Prot_kinase_dom"/>
</dbReference>
<reference evidence="3" key="1">
    <citation type="submission" date="2014-04" db="EMBL/GenBank/DDBJ databases">
        <title>Evolutionary Origins and Diversification of the Mycorrhizal Mutualists.</title>
        <authorList>
            <consortium name="DOE Joint Genome Institute"/>
            <consortium name="Mycorrhizal Genomics Consortium"/>
            <person name="Kohler A."/>
            <person name="Kuo A."/>
            <person name="Nagy L.G."/>
            <person name="Floudas D."/>
            <person name="Copeland A."/>
            <person name="Barry K.W."/>
            <person name="Cichocki N."/>
            <person name="Veneault-Fourrey C."/>
            <person name="LaButti K."/>
            <person name="Lindquist E.A."/>
            <person name="Lipzen A."/>
            <person name="Lundell T."/>
            <person name="Morin E."/>
            <person name="Murat C."/>
            <person name="Riley R."/>
            <person name="Ohm R."/>
            <person name="Sun H."/>
            <person name="Tunlid A."/>
            <person name="Henrissat B."/>
            <person name="Grigoriev I.V."/>
            <person name="Hibbett D.S."/>
            <person name="Martin F."/>
        </authorList>
    </citation>
    <scope>NUCLEOTIDE SEQUENCE [LARGE SCALE GENOMIC DNA]</scope>
    <source>
        <strain evidence="3">FD-334 SS-4</strain>
    </source>
</reference>
<evidence type="ECO:0000259" key="1">
    <source>
        <dbReference type="PROSITE" id="PS50011"/>
    </source>
</evidence>
<evidence type="ECO:0000313" key="3">
    <source>
        <dbReference type="Proteomes" id="UP000054270"/>
    </source>
</evidence>
<dbReference type="Proteomes" id="UP000054270">
    <property type="component" value="Unassembled WGS sequence"/>
</dbReference>
<dbReference type="STRING" id="945553.A0A0D2NW82"/>
<keyword evidence="3" id="KW-1185">Reference proteome</keyword>
<dbReference type="GO" id="GO:0005524">
    <property type="term" value="F:ATP binding"/>
    <property type="evidence" value="ECO:0007669"/>
    <property type="project" value="InterPro"/>
</dbReference>
<dbReference type="Gene3D" id="1.10.510.10">
    <property type="entry name" value="Transferase(Phosphotransferase) domain 1"/>
    <property type="match status" value="1"/>
</dbReference>
<name>A0A0D2NW82_HYPSF</name>
<dbReference type="AlphaFoldDB" id="A0A0D2NW82"/>
<feature type="domain" description="Protein kinase" evidence="1">
    <location>
        <begin position="1"/>
        <end position="359"/>
    </location>
</feature>